<evidence type="ECO:0000313" key="3">
    <source>
        <dbReference type="EMBL" id="SLN19010.1"/>
    </source>
</evidence>
<dbReference type="InterPro" id="IPR006015">
    <property type="entry name" value="Universal_stress_UspA"/>
</dbReference>
<dbReference type="PRINTS" id="PR01438">
    <property type="entry name" value="UNVRSLSTRESS"/>
</dbReference>
<accession>A0A1Y5RJI2</accession>
<dbReference type="CDD" id="cd00293">
    <property type="entry name" value="USP-like"/>
    <property type="match status" value="1"/>
</dbReference>
<organism evidence="3 4">
    <name type="scientific">Palleronia marisminoris</name>
    <dbReference type="NCBI Taxonomy" id="315423"/>
    <lineage>
        <taxon>Bacteria</taxon>
        <taxon>Pseudomonadati</taxon>
        <taxon>Pseudomonadota</taxon>
        <taxon>Alphaproteobacteria</taxon>
        <taxon>Rhodobacterales</taxon>
        <taxon>Roseobacteraceae</taxon>
        <taxon>Palleronia</taxon>
    </lineage>
</organism>
<dbReference type="AlphaFoldDB" id="A0A1Y5RJI2"/>
<dbReference type="STRING" id="315423.SAMN04488020_101634"/>
<keyword evidence="4" id="KW-1185">Reference proteome</keyword>
<evidence type="ECO:0000259" key="2">
    <source>
        <dbReference type="Pfam" id="PF00582"/>
    </source>
</evidence>
<dbReference type="OrthoDB" id="9804721at2"/>
<proteinExistence type="inferred from homology"/>
<sequence>MSYKTIATVVMPDADALESAIGCAARWNAHLDVTMVGRSQLDIPAMISPDLALSSAVFLEESRAELTAIEQRVRERLGREGIAWALDASSGRSAEFVGSLVNAIRLADLVILPHPSHAQGDTAKSVLEAVLYNSRVPILLVPGDETPTCERAVLAWDGNDVALAAIRAAMPLLKAAGKAEIVTVDPQNETAGRDLAVMLERHGVDASIASLPRSGRRVAEVLRDHVREQGADLLVMGAYGTRRLREVLLGGVTRDLLEAAPGPLLLAR</sequence>
<dbReference type="SUPFAM" id="SSF52402">
    <property type="entry name" value="Adenine nucleotide alpha hydrolases-like"/>
    <property type="match status" value="2"/>
</dbReference>
<dbReference type="PANTHER" id="PTHR46268:SF15">
    <property type="entry name" value="UNIVERSAL STRESS PROTEIN HP_0031"/>
    <property type="match status" value="1"/>
</dbReference>
<dbReference type="EMBL" id="FWFV01000001">
    <property type="protein sequence ID" value="SLN19010.1"/>
    <property type="molecule type" value="Genomic_DNA"/>
</dbReference>
<evidence type="ECO:0000313" key="4">
    <source>
        <dbReference type="Proteomes" id="UP000193870"/>
    </source>
</evidence>
<evidence type="ECO:0000256" key="1">
    <source>
        <dbReference type="ARBA" id="ARBA00008791"/>
    </source>
</evidence>
<reference evidence="3 4" key="1">
    <citation type="submission" date="2017-03" db="EMBL/GenBank/DDBJ databases">
        <authorList>
            <person name="Afonso C.L."/>
            <person name="Miller P.J."/>
            <person name="Scott M.A."/>
            <person name="Spackman E."/>
            <person name="Goraichik I."/>
            <person name="Dimitrov K.M."/>
            <person name="Suarez D.L."/>
            <person name="Swayne D.E."/>
        </authorList>
    </citation>
    <scope>NUCLEOTIDE SEQUENCE [LARGE SCALE GENOMIC DNA]</scope>
    <source>
        <strain evidence="3 4">CECT 7066</strain>
    </source>
</reference>
<name>A0A1Y5RJI2_9RHOB</name>
<dbReference type="Pfam" id="PF00582">
    <property type="entry name" value="Usp"/>
    <property type="match status" value="1"/>
</dbReference>
<gene>
    <name evidence="3" type="ORF">PAM7066_00635</name>
</gene>
<dbReference type="RefSeq" id="WP_139214936.1">
    <property type="nucleotide sequence ID" value="NZ_FOPF01000001.1"/>
</dbReference>
<dbReference type="Gene3D" id="3.40.50.12370">
    <property type="match status" value="1"/>
</dbReference>
<protein>
    <submittedName>
        <fullName evidence="3">Universal stress protein family protein</fullName>
    </submittedName>
</protein>
<feature type="domain" description="UspA" evidence="2">
    <location>
        <begin position="211"/>
        <end position="268"/>
    </location>
</feature>
<dbReference type="Proteomes" id="UP000193870">
    <property type="component" value="Unassembled WGS sequence"/>
</dbReference>
<dbReference type="InterPro" id="IPR006016">
    <property type="entry name" value="UspA"/>
</dbReference>
<dbReference type="PANTHER" id="PTHR46268">
    <property type="entry name" value="STRESS RESPONSE PROTEIN NHAX"/>
    <property type="match status" value="1"/>
</dbReference>
<comment type="similarity">
    <text evidence="1">Belongs to the universal stress protein A family.</text>
</comment>